<evidence type="ECO:0000313" key="7">
    <source>
        <dbReference type="Proteomes" id="UP000570514"/>
    </source>
</evidence>
<dbReference type="Gene3D" id="3.90.79.10">
    <property type="entry name" value="Nucleoside Triphosphate Pyrophosphohydrolase"/>
    <property type="match status" value="1"/>
</dbReference>
<dbReference type="InterPro" id="IPR020476">
    <property type="entry name" value="Nudix_hydrolase"/>
</dbReference>
<dbReference type="GO" id="GO:0016787">
    <property type="term" value="F:hydrolase activity"/>
    <property type="evidence" value="ECO:0007669"/>
    <property type="project" value="UniProtKB-KW"/>
</dbReference>
<dbReference type="SUPFAM" id="SSF55811">
    <property type="entry name" value="Nudix"/>
    <property type="match status" value="1"/>
</dbReference>
<gene>
    <name evidence="6" type="ORF">FHS83_001098</name>
</gene>
<keyword evidence="7" id="KW-1185">Reference proteome</keyword>
<dbReference type="Proteomes" id="UP000570514">
    <property type="component" value="Unassembled WGS sequence"/>
</dbReference>
<comment type="caution">
    <text evidence="6">The sequence shown here is derived from an EMBL/GenBank/DDBJ whole genome shotgun (WGS) entry which is preliminary data.</text>
</comment>
<feature type="domain" description="Nudix hydrolase" evidence="5">
    <location>
        <begin position="21"/>
        <end position="153"/>
    </location>
</feature>
<dbReference type="InterPro" id="IPR000086">
    <property type="entry name" value="NUDIX_hydrolase_dom"/>
</dbReference>
<comment type="cofactor">
    <cofactor evidence="1">
        <name>Mg(2+)</name>
        <dbReference type="ChEBI" id="CHEBI:18420"/>
    </cofactor>
</comment>
<evidence type="ECO:0000256" key="3">
    <source>
        <dbReference type="ARBA" id="ARBA00022842"/>
    </source>
</evidence>
<reference evidence="6 7" key="1">
    <citation type="submission" date="2020-03" db="EMBL/GenBank/DDBJ databases">
        <title>Genomic Encyclopedia of Type Strains, Phase IV (KMG-IV): sequencing the most valuable type-strain genomes for metagenomic binning, comparative biology and taxonomic classification.</title>
        <authorList>
            <person name="Goeker M."/>
        </authorList>
    </citation>
    <scope>NUCLEOTIDE SEQUENCE [LARGE SCALE GENOMIC DNA]</scope>
    <source>
        <strain evidence="6 7">DSM 19867</strain>
    </source>
</reference>
<dbReference type="PROSITE" id="PS51462">
    <property type="entry name" value="NUDIX"/>
    <property type="match status" value="1"/>
</dbReference>
<dbReference type="PANTHER" id="PTHR43046">
    <property type="entry name" value="GDP-MANNOSE MANNOSYL HYDROLASE"/>
    <property type="match status" value="1"/>
</dbReference>
<evidence type="ECO:0000259" key="5">
    <source>
        <dbReference type="PROSITE" id="PS51462"/>
    </source>
</evidence>
<accession>A0A846MXN9</accession>
<proteinExistence type="inferred from homology"/>
<dbReference type="InterPro" id="IPR015797">
    <property type="entry name" value="NUDIX_hydrolase-like_dom_sf"/>
</dbReference>
<dbReference type="InterPro" id="IPR020084">
    <property type="entry name" value="NUDIX_hydrolase_CS"/>
</dbReference>
<sequence>MLRIFQQAIAIATRYSRALLLHPTDIGAAAVVEQDGKVVLVRHSYKAGWLFPGGAVERNEPPADALLRELREEIGLTHSDSPVLIGAFIRPGIWASNLVLLYRVSSAVFSFKPSWEICELVLADPRTLPPDTGPAVRRRLGEIYGGQPQAGRW</sequence>
<dbReference type="AlphaFoldDB" id="A0A846MXN9"/>
<comment type="similarity">
    <text evidence="4">Belongs to the Nudix hydrolase family.</text>
</comment>
<dbReference type="PANTHER" id="PTHR43046:SF12">
    <property type="entry name" value="GDP-MANNOSE MANNOSYL HYDROLASE"/>
    <property type="match status" value="1"/>
</dbReference>
<evidence type="ECO:0000256" key="2">
    <source>
        <dbReference type="ARBA" id="ARBA00022801"/>
    </source>
</evidence>
<evidence type="ECO:0000256" key="1">
    <source>
        <dbReference type="ARBA" id="ARBA00001946"/>
    </source>
</evidence>
<evidence type="ECO:0000256" key="4">
    <source>
        <dbReference type="RuleBase" id="RU003476"/>
    </source>
</evidence>
<protein>
    <submittedName>
        <fullName evidence="6">8-oxo-dGTP pyrophosphatase MutT (NUDIX family)</fullName>
    </submittedName>
</protein>
<keyword evidence="2 4" id="KW-0378">Hydrolase</keyword>
<keyword evidence="3" id="KW-0460">Magnesium</keyword>
<dbReference type="RefSeq" id="WP_167081673.1">
    <property type="nucleotide sequence ID" value="NZ_BAAADC010000001.1"/>
</dbReference>
<dbReference type="Pfam" id="PF00293">
    <property type="entry name" value="NUDIX"/>
    <property type="match status" value="1"/>
</dbReference>
<dbReference type="PROSITE" id="PS00893">
    <property type="entry name" value="NUDIX_BOX"/>
    <property type="match status" value="1"/>
</dbReference>
<dbReference type="EMBL" id="JAASRM010000001">
    <property type="protein sequence ID" value="NIK87780.1"/>
    <property type="molecule type" value="Genomic_DNA"/>
</dbReference>
<name>A0A846MXN9_9PROT</name>
<organism evidence="6 7">
    <name type="scientific">Rhizomicrobium palustre</name>
    <dbReference type="NCBI Taxonomy" id="189966"/>
    <lineage>
        <taxon>Bacteria</taxon>
        <taxon>Pseudomonadati</taxon>
        <taxon>Pseudomonadota</taxon>
        <taxon>Alphaproteobacteria</taxon>
        <taxon>Micropepsales</taxon>
        <taxon>Micropepsaceae</taxon>
        <taxon>Rhizomicrobium</taxon>
    </lineage>
</organism>
<evidence type="ECO:0000313" key="6">
    <source>
        <dbReference type="EMBL" id="NIK87780.1"/>
    </source>
</evidence>
<dbReference type="PRINTS" id="PR00502">
    <property type="entry name" value="NUDIXFAMILY"/>
</dbReference>